<reference evidence="2" key="1">
    <citation type="journal article" date="2014" name="Genome Biol. Evol.">
        <title>Pangenome evidence for extensive interdomain horizontal transfer affecting lineage core and shell genes in uncultured planktonic thaumarchaeota and euryarchaeota.</title>
        <authorList>
            <person name="Deschamps P."/>
            <person name="Zivanovic Y."/>
            <person name="Moreira D."/>
            <person name="Rodriguez-Valera F."/>
            <person name="Lopez-Garcia P."/>
        </authorList>
    </citation>
    <scope>NUCLEOTIDE SEQUENCE</scope>
</reference>
<accession>A0A075HH68</accession>
<organism evidence="2">
    <name type="scientific">uncultured marine group II/III euryarchaeote KM3_67_D09</name>
    <dbReference type="NCBI Taxonomy" id="1456483"/>
    <lineage>
        <taxon>Archaea</taxon>
        <taxon>Methanobacteriati</taxon>
        <taxon>Methanobacteriota</taxon>
        <taxon>environmental samples</taxon>
    </lineage>
</organism>
<evidence type="ECO:0000313" key="2">
    <source>
        <dbReference type="EMBL" id="AIF14490.1"/>
    </source>
</evidence>
<dbReference type="InterPro" id="IPR014864">
    <property type="entry name" value="TF_NikR_Ni-bd_C"/>
</dbReference>
<dbReference type="InterPro" id="IPR027271">
    <property type="entry name" value="Acetolactate_synth/TF_NikR_C"/>
</dbReference>
<dbReference type="CDD" id="cd22231">
    <property type="entry name" value="RHH_NikR_HicB-like"/>
    <property type="match status" value="1"/>
</dbReference>
<name>A0A075HH68_9EURY</name>
<sequence length="125" mass="14388">MDQLIRDSGYSNRSRFLRDAAIRYAELMKLGDISDMDDLLEVDGTMVVYYQHEAGKDLERFRHMAGLHIHSYHHSCLRASHTCVDTIQLNGRVGAIRQMTSELKQTKDVDRVEFLVSPQRDKGCC</sequence>
<protein>
    <submittedName>
        <fullName evidence="2">Putative transcriptional regulator</fullName>
    </submittedName>
</protein>
<evidence type="ECO:0000259" key="1">
    <source>
        <dbReference type="Pfam" id="PF08753"/>
    </source>
</evidence>
<dbReference type="AlphaFoldDB" id="A0A075HH68"/>
<dbReference type="InterPro" id="IPR045865">
    <property type="entry name" value="ACT-like_dom_sf"/>
</dbReference>
<dbReference type="Gene3D" id="3.30.70.1150">
    <property type="entry name" value="ACT-like. Chain A, domain 2"/>
    <property type="match status" value="1"/>
</dbReference>
<dbReference type="EMBL" id="KF901002">
    <property type="protein sequence ID" value="AIF14490.1"/>
    <property type="molecule type" value="Genomic_DNA"/>
</dbReference>
<dbReference type="Pfam" id="PF08753">
    <property type="entry name" value="NikR_C"/>
    <property type="match status" value="1"/>
</dbReference>
<proteinExistence type="predicted"/>
<feature type="domain" description="Transcription factor NikR nickel binding C-terminal" evidence="1">
    <location>
        <begin position="44"/>
        <end position="115"/>
    </location>
</feature>
<dbReference type="SUPFAM" id="SSF55021">
    <property type="entry name" value="ACT-like"/>
    <property type="match status" value="1"/>
</dbReference>